<dbReference type="AlphaFoldDB" id="A0AAE1DJT3"/>
<gene>
    <name evidence="2" type="ORF">RRG08_023222</name>
</gene>
<accession>A0AAE1DJT3</accession>
<dbReference type="InterPro" id="IPR057954">
    <property type="entry name" value="SET_TTL12"/>
</dbReference>
<name>A0AAE1DJT3_9GAST</name>
<dbReference type="EMBL" id="JAWDGP010003545">
    <property type="protein sequence ID" value="KAK3773339.1"/>
    <property type="molecule type" value="Genomic_DNA"/>
</dbReference>
<dbReference type="PANTHER" id="PTHR46088:SF1">
    <property type="entry name" value="TUBULIN--TYROSINE LIGASE-LIKE PROTEIN 12"/>
    <property type="match status" value="1"/>
</dbReference>
<dbReference type="Proteomes" id="UP001283361">
    <property type="component" value="Unassembled WGS sequence"/>
</dbReference>
<reference evidence="2" key="1">
    <citation type="journal article" date="2023" name="G3 (Bethesda)">
        <title>A reference genome for the long-term kleptoplast-retaining sea slug Elysia crispata morphotype clarki.</title>
        <authorList>
            <person name="Eastman K.E."/>
            <person name="Pendleton A.L."/>
            <person name="Shaikh M.A."/>
            <person name="Suttiyut T."/>
            <person name="Ogas R."/>
            <person name="Tomko P."/>
            <person name="Gavelis G."/>
            <person name="Widhalm J.R."/>
            <person name="Wisecaver J.H."/>
        </authorList>
    </citation>
    <scope>NUCLEOTIDE SEQUENCE</scope>
    <source>
        <strain evidence="2">ECLA1</strain>
    </source>
</reference>
<comment type="caution">
    <text evidence="2">The sequence shown here is derived from an EMBL/GenBank/DDBJ whole genome shotgun (WGS) entry which is preliminary data.</text>
</comment>
<dbReference type="InterPro" id="IPR004344">
    <property type="entry name" value="TTL/TTLL_fam"/>
</dbReference>
<dbReference type="PROSITE" id="PS51221">
    <property type="entry name" value="TTL"/>
    <property type="match status" value="1"/>
</dbReference>
<evidence type="ECO:0000313" key="3">
    <source>
        <dbReference type="Proteomes" id="UP001283361"/>
    </source>
</evidence>
<evidence type="ECO:0000259" key="1">
    <source>
        <dbReference type="Pfam" id="PF25556"/>
    </source>
</evidence>
<dbReference type="GO" id="GO:0005737">
    <property type="term" value="C:cytoplasm"/>
    <property type="evidence" value="ECO:0007669"/>
    <property type="project" value="TreeGrafter"/>
</dbReference>
<dbReference type="Pfam" id="PF25556">
    <property type="entry name" value="SET_TTL"/>
    <property type="match status" value="1"/>
</dbReference>
<keyword evidence="3" id="KW-1185">Reference proteome</keyword>
<organism evidence="2 3">
    <name type="scientific">Elysia crispata</name>
    <name type="common">lettuce slug</name>
    <dbReference type="NCBI Taxonomy" id="231223"/>
    <lineage>
        <taxon>Eukaryota</taxon>
        <taxon>Metazoa</taxon>
        <taxon>Spiralia</taxon>
        <taxon>Lophotrochozoa</taxon>
        <taxon>Mollusca</taxon>
        <taxon>Gastropoda</taxon>
        <taxon>Heterobranchia</taxon>
        <taxon>Euthyneura</taxon>
        <taxon>Panpulmonata</taxon>
        <taxon>Sacoglossa</taxon>
        <taxon>Placobranchoidea</taxon>
        <taxon>Plakobranchidae</taxon>
        <taxon>Elysia</taxon>
    </lineage>
</organism>
<evidence type="ECO:0000313" key="2">
    <source>
        <dbReference type="EMBL" id="KAK3773339.1"/>
    </source>
</evidence>
<dbReference type="PANTHER" id="PTHR46088">
    <property type="entry name" value="TUBULIN--TYROSINE LIGASE-LIKE PROTEIN 12"/>
    <property type="match status" value="1"/>
</dbReference>
<proteinExistence type="predicted"/>
<sequence length="617" mass="72230">MEFEDFVQVHEHQLTSSGVPQLYWRTLWEKLNQEVYDAGRVFQMQQVLHTVEHEDGEDEECIKWRIASISDDIISTSDPIHIYLIDHAWTYKLSEARAALDEVPSLVSRMAGLMDINVEERCVEEVKNEILATMWKFNQTYTFGNFDMGSDNALPKWYIMDEFGSRIQHSDDPNFRVVPFFYAATRMGYSLMWPVKEVNPNDEATRDYTFGEQRSLERQARLIPWVMSDLTHVSLVQEEPEIDYFKIPGKVESLPEANFNFPGLPKDRNLKVFIEYEEFRNHLTDERFEIVKDTKDADVLWFLKHFNEFRELSENCPGCLINQFPCENVITIKNRLATAARRAAISDPDNPLESNPKWLPVTYDLQLELPKFVSHFQQREKNDLDNHWICKPWNLARGLDTSISNNIDQIIRIQESGPKVACKYIENPVLYYREDIGAKVKFDVRYCVLLSSVEPLKLFAYEVFFLRFANQPYSLENLDVYEKHFTVMNYFDQGEQLKQVHYDDFIPEFEAQNPGFLWRHVENDIFIMLRELFQAATSLPAPQGIANCPQSRAMYAVDLMLAWDSKPSGEKVMQPMLCEVNYSPDCARACKYHPFFANDIFSVLFLDDTEDRHVIAL</sequence>
<feature type="domain" description="Tubulin--tyrosine ligase-like protein 12 SET-like" evidence="1">
    <location>
        <begin position="63"/>
        <end position="228"/>
    </location>
</feature>
<protein>
    <recommendedName>
        <fullName evidence="1">Tubulin--tyrosine ligase-like protein 12 SET-like domain-containing protein</fullName>
    </recommendedName>
</protein>
<dbReference type="InterPro" id="IPR027749">
    <property type="entry name" value="TTLL12"/>
</dbReference>
<dbReference type="Gene3D" id="3.30.470.20">
    <property type="entry name" value="ATP-grasp fold, B domain"/>
    <property type="match status" value="1"/>
</dbReference>
<dbReference type="Pfam" id="PF03133">
    <property type="entry name" value="TTL"/>
    <property type="match status" value="1"/>
</dbReference>